<evidence type="ECO:0000256" key="6">
    <source>
        <dbReference type="ARBA" id="ARBA00034003"/>
    </source>
</evidence>
<dbReference type="InterPro" id="IPR050326">
    <property type="entry name" value="NAD_dep_DNA_ligaseB"/>
</dbReference>
<dbReference type="Gene3D" id="3.30.470.30">
    <property type="entry name" value="DNA ligase/mRNA capping enzyme"/>
    <property type="match status" value="1"/>
</dbReference>
<accession>A0A921MZW2</accession>
<reference evidence="9" key="2">
    <citation type="submission" date="2021-09" db="EMBL/GenBank/DDBJ databases">
        <authorList>
            <person name="Gilroy R."/>
        </authorList>
    </citation>
    <scope>NUCLEOTIDE SEQUENCE</scope>
    <source>
        <strain evidence="9">1277</strain>
    </source>
</reference>
<evidence type="ECO:0000313" key="9">
    <source>
        <dbReference type="EMBL" id="HJG95764.1"/>
    </source>
</evidence>
<keyword evidence="4" id="KW-0227">DNA damage</keyword>
<gene>
    <name evidence="9" type="ORF">K8V90_01525</name>
</gene>
<protein>
    <recommendedName>
        <fullName evidence="11">DNA ligase</fullName>
    </recommendedName>
</protein>
<sequence length="265" mass="29925">DVKLYSRNGILYEGIEEVENAILSIEKESFVIDGELYAIGDFKNNELGYKATSKIARKKGIKSGLKLIAYDYLDVEEFYNGKSKDDTKTRKDNLKKLLSNNKSEFIEYLEPLYIGNDLELVDKIGIEEIKKGQEGIIVSLANAKWEAKRSKGCLKVKLQTQGDVLVKSIYEGTGKYKGMLGGVNCEFLYKGNICKVDIGSGWKDVDRKLLFDNPENIVGKIITVNFRGITQDENNNDCLRFPTVIGYPECVRFDKEGIEDTNIDL</sequence>
<dbReference type="PANTHER" id="PTHR47810">
    <property type="entry name" value="DNA LIGASE"/>
    <property type="match status" value="1"/>
</dbReference>
<dbReference type="SUPFAM" id="SSF50249">
    <property type="entry name" value="Nucleic acid-binding proteins"/>
    <property type="match status" value="1"/>
</dbReference>
<dbReference type="GO" id="GO:0005524">
    <property type="term" value="F:ATP binding"/>
    <property type="evidence" value="ECO:0007669"/>
    <property type="project" value="InterPro"/>
</dbReference>
<comment type="cofactor">
    <cofactor evidence="1">
        <name>a divalent metal cation</name>
        <dbReference type="ChEBI" id="CHEBI:60240"/>
    </cofactor>
</comment>
<comment type="catalytic activity">
    <reaction evidence="6">
        <text>ATP + (deoxyribonucleotide)n-3'-hydroxyl + 5'-phospho-(deoxyribonucleotide)m = (deoxyribonucleotide)n+m + AMP + diphosphate.</text>
        <dbReference type="EC" id="6.5.1.1"/>
    </reaction>
</comment>
<organism evidence="9 10">
    <name type="scientific">Romboutsia timonensis</name>
    <dbReference type="NCBI Taxonomy" id="1776391"/>
    <lineage>
        <taxon>Bacteria</taxon>
        <taxon>Bacillati</taxon>
        <taxon>Bacillota</taxon>
        <taxon>Clostridia</taxon>
        <taxon>Peptostreptococcales</taxon>
        <taxon>Peptostreptococcaceae</taxon>
        <taxon>Romboutsia</taxon>
    </lineage>
</organism>
<evidence type="ECO:0000256" key="5">
    <source>
        <dbReference type="ARBA" id="ARBA00023204"/>
    </source>
</evidence>
<evidence type="ECO:0000256" key="3">
    <source>
        <dbReference type="ARBA" id="ARBA00022705"/>
    </source>
</evidence>
<evidence type="ECO:0000259" key="7">
    <source>
        <dbReference type="Pfam" id="PF01068"/>
    </source>
</evidence>
<comment type="caution">
    <text evidence="9">The sequence shown here is derived from an EMBL/GenBank/DDBJ whole genome shotgun (WGS) entry which is preliminary data.</text>
</comment>
<evidence type="ECO:0000256" key="1">
    <source>
        <dbReference type="ARBA" id="ARBA00001968"/>
    </source>
</evidence>
<evidence type="ECO:0000256" key="4">
    <source>
        <dbReference type="ARBA" id="ARBA00022763"/>
    </source>
</evidence>
<dbReference type="PANTHER" id="PTHR47810:SF1">
    <property type="entry name" value="DNA LIGASE B"/>
    <property type="match status" value="1"/>
</dbReference>
<evidence type="ECO:0000313" key="10">
    <source>
        <dbReference type="Proteomes" id="UP000776700"/>
    </source>
</evidence>
<dbReference type="Proteomes" id="UP000776700">
    <property type="component" value="Unassembled WGS sequence"/>
</dbReference>
<dbReference type="InterPro" id="IPR029319">
    <property type="entry name" value="DNA_ligase_OB"/>
</dbReference>
<dbReference type="GO" id="GO:0006310">
    <property type="term" value="P:DNA recombination"/>
    <property type="evidence" value="ECO:0007669"/>
    <property type="project" value="InterPro"/>
</dbReference>
<name>A0A921MZW2_9FIRM</name>
<dbReference type="GO" id="GO:0006260">
    <property type="term" value="P:DNA replication"/>
    <property type="evidence" value="ECO:0007669"/>
    <property type="project" value="UniProtKB-KW"/>
</dbReference>
<feature type="domain" description="ATP-dependent DNA ligase family profile" evidence="7">
    <location>
        <begin position="2"/>
        <end position="157"/>
    </location>
</feature>
<keyword evidence="5" id="KW-0234">DNA repair</keyword>
<dbReference type="InterPro" id="IPR012310">
    <property type="entry name" value="DNA_ligase_ATP-dep_cent"/>
</dbReference>
<proteinExistence type="predicted"/>
<dbReference type="GO" id="GO:0003910">
    <property type="term" value="F:DNA ligase (ATP) activity"/>
    <property type="evidence" value="ECO:0007669"/>
    <property type="project" value="UniProtKB-EC"/>
</dbReference>
<dbReference type="Pfam" id="PF14743">
    <property type="entry name" value="DNA_ligase_OB_2"/>
    <property type="match status" value="1"/>
</dbReference>
<dbReference type="GO" id="GO:0006281">
    <property type="term" value="P:DNA repair"/>
    <property type="evidence" value="ECO:0007669"/>
    <property type="project" value="UniProtKB-KW"/>
</dbReference>
<evidence type="ECO:0000259" key="8">
    <source>
        <dbReference type="Pfam" id="PF14743"/>
    </source>
</evidence>
<feature type="domain" description="DNA ligase OB-like" evidence="8">
    <location>
        <begin position="171"/>
        <end position="245"/>
    </location>
</feature>
<dbReference type="SUPFAM" id="SSF56091">
    <property type="entry name" value="DNA ligase/mRNA capping enzyme, catalytic domain"/>
    <property type="match status" value="1"/>
</dbReference>
<dbReference type="Gene3D" id="2.40.50.140">
    <property type="entry name" value="Nucleic acid-binding proteins"/>
    <property type="match status" value="1"/>
</dbReference>
<dbReference type="InterPro" id="IPR012340">
    <property type="entry name" value="NA-bd_OB-fold"/>
</dbReference>
<dbReference type="Pfam" id="PF01068">
    <property type="entry name" value="DNA_ligase_A_M"/>
    <property type="match status" value="1"/>
</dbReference>
<feature type="non-terminal residue" evidence="9">
    <location>
        <position position="1"/>
    </location>
</feature>
<evidence type="ECO:0000256" key="2">
    <source>
        <dbReference type="ARBA" id="ARBA00022598"/>
    </source>
</evidence>
<dbReference type="AlphaFoldDB" id="A0A921MZW2"/>
<reference evidence="9" key="1">
    <citation type="journal article" date="2021" name="PeerJ">
        <title>Extensive microbial diversity within the chicken gut microbiome revealed by metagenomics and culture.</title>
        <authorList>
            <person name="Gilroy R."/>
            <person name="Ravi A."/>
            <person name="Getino M."/>
            <person name="Pursley I."/>
            <person name="Horton D.L."/>
            <person name="Alikhan N.F."/>
            <person name="Baker D."/>
            <person name="Gharbi K."/>
            <person name="Hall N."/>
            <person name="Watson M."/>
            <person name="Adriaenssens E.M."/>
            <person name="Foster-Nyarko E."/>
            <person name="Jarju S."/>
            <person name="Secka A."/>
            <person name="Antonio M."/>
            <person name="Oren A."/>
            <person name="Chaudhuri R.R."/>
            <person name="La Ragione R."/>
            <person name="Hildebrand F."/>
            <person name="Pallen M.J."/>
        </authorList>
    </citation>
    <scope>NUCLEOTIDE SEQUENCE</scope>
    <source>
        <strain evidence="9">1277</strain>
    </source>
</reference>
<evidence type="ECO:0008006" key="11">
    <source>
        <dbReference type="Google" id="ProtNLM"/>
    </source>
</evidence>
<keyword evidence="2" id="KW-0436">Ligase</keyword>
<keyword evidence="3" id="KW-0235">DNA replication</keyword>
<dbReference type="EMBL" id="DYUB01000055">
    <property type="protein sequence ID" value="HJG95764.1"/>
    <property type="molecule type" value="Genomic_DNA"/>
</dbReference>